<dbReference type="Proteomes" id="UP000799754">
    <property type="component" value="Unassembled WGS sequence"/>
</dbReference>
<organism evidence="1 2">
    <name type="scientific">Macroventuria anomochaeta</name>
    <dbReference type="NCBI Taxonomy" id="301207"/>
    <lineage>
        <taxon>Eukaryota</taxon>
        <taxon>Fungi</taxon>
        <taxon>Dikarya</taxon>
        <taxon>Ascomycota</taxon>
        <taxon>Pezizomycotina</taxon>
        <taxon>Dothideomycetes</taxon>
        <taxon>Pleosporomycetidae</taxon>
        <taxon>Pleosporales</taxon>
        <taxon>Pleosporineae</taxon>
        <taxon>Didymellaceae</taxon>
        <taxon>Macroventuria</taxon>
    </lineage>
</organism>
<evidence type="ECO:0000313" key="2">
    <source>
        <dbReference type="Proteomes" id="UP000799754"/>
    </source>
</evidence>
<keyword evidence="2" id="KW-1185">Reference proteome</keyword>
<protein>
    <submittedName>
        <fullName evidence="1">Uncharacterized protein</fullName>
    </submittedName>
</protein>
<comment type="caution">
    <text evidence="1">The sequence shown here is derived from an EMBL/GenBank/DDBJ whole genome shotgun (WGS) entry which is preliminary data.</text>
</comment>
<name>A0ACB6RYP7_9PLEO</name>
<dbReference type="EMBL" id="MU006718">
    <property type="protein sequence ID" value="KAF2627001.1"/>
    <property type="molecule type" value="Genomic_DNA"/>
</dbReference>
<accession>A0ACB6RYP7</accession>
<sequence length="225" mass="26805">MTKPGSQFRQLYRSKTDTVEFYDSDDEDGPLIEREDGCNQFRTMPNPEIFLDFMIDAARPVEVSTRLRKFILRHGHSYRDDKISWNPTELLPYGRHFELCYLRFGVRCNHGNKEVPVDEPFVMRDRIYWRVGDRWRPDARAVDAWRSAVGSEVKCCFLKDFYDQNGRNMSWQPSEDLQWQQYVGEVEWKEPGRDASLELSELRHLLKRGIVVHGSWPKDSVFNWY</sequence>
<reference evidence="1" key="1">
    <citation type="journal article" date="2020" name="Stud. Mycol.">
        <title>101 Dothideomycetes genomes: a test case for predicting lifestyles and emergence of pathogens.</title>
        <authorList>
            <person name="Haridas S."/>
            <person name="Albert R."/>
            <person name="Binder M."/>
            <person name="Bloem J."/>
            <person name="Labutti K."/>
            <person name="Salamov A."/>
            <person name="Andreopoulos B."/>
            <person name="Baker S."/>
            <person name="Barry K."/>
            <person name="Bills G."/>
            <person name="Bluhm B."/>
            <person name="Cannon C."/>
            <person name="Castanera R."/>
            <person name="Culley D."/>
            <person name="Daum C."/>
            <person name="Ezra D."/>
            <person name="Gonzalez J."/>
            <person name="Henrissat B."/>
            <person name="Kuo A."/>
            <person name="Liang C."/>
            <person name="Lipzen A."/>
            <person name="Lutzoni F."/>
            <person name="Magnuson J."/>
            <person name="Mondo S."/>
            <person name="Nolan M."/>
            <person name="Ohm R."/>
            <person name="Pangilinan J."/>
            <person name="Park H.-J."/>
            <person name="Ramirez L."/>
            <person name="Alfaro M."/>
            <person name="Sun H."/>
            <person name="Tritt A."/>
            <person name="Yoshinaga Y."/>
            <person name="Zwiers L.-H."/>
            <person name="Turgeon B."/>
            <person name="Goodwin S."/>
            <person name="Spatafora J."/>
            <person name="Crous P."/>
            <person name="Grigoriev I."/>
        </authorList>
    </citation>
    <scope>NUCLEOTIDE SEQUENCE</scope>
    <source>
        <strain evidence="1">CBS 525.71</strain>
    </source>
</reference>
<gene>
    <name evidence="1" type="ORF">BU25DRAFT_411108</name>
</gene>
<proteinExistence type="predicted"/>
<evidence type="ECO:0000313" key="1">
    <source>
        <dbReference type="EMBL" id="KAF2627001.1"/>
    </source>
</evidence>